<gene>
    <name evidence="7" type="ORF">ACFOU2_23005</name>
</gene>
<dbReference type="SUPFAM" id="SSF54001">
    <property type="entry name" value="Cysteine proteinases"/>
    <property type="match status" value="1"/>
</dbReference>
<name>A0ABV8B795_9BACI</name>
<dbReference type="Proteomes" id="UP001595752">
    <property type="component" value="Unassembled WGS sequence"/>
</dbReference>
<keyword evidence="5" id="KW-0732">Signal</keyword>
<protein>
    <submittedName>
        <fullName evidence="7">NlpC/P60 family protein</fullName>
    </submittedName>
</protein>
<dbReference type="Gene3D" id="3.90.1720.10">
    <property type="entry name" value="endopeptidase domain like (from Nostoc punctiforme)"/>
    <property type="match status" value="1"/>
</dbReference>
<organism evidence="7 8">
    <name type="scientific">Bacillus songklensis</name>
    <dbReference type="NCBI Taxonomy" id="1069116"/>
    <lineage>
        <taxon>Bacteria</taxon>
        <taxon>Bacillati</taxon>
        <taxon>Bacillota</taxon>
        <taxon>Bacilli</taxon>
        <taxon>Bacillales</taxon>
        <taxon>Bacillaceae</taxon>
        <taxon>Bacillus</taxon>
    </lineage>
</organism>
<feature type="chain" id="PRO_5046712959" evidence="5">
    <location>
        <begin position="24"/>
        <end position="223"/>
    </location>
</feature>
<evidence type="ECO:0000256" key="3">
    <source>
        <dbReference type="ARBA" id="ARBA00022801"/>
    </source>
</evidence>
<accession>A0ABV8B795</accession>
<dbReference type="InterPro" id="IPR051202">
    <property type="entry name" value="Peptidase_C40"/>
</dbReference>
<dbReference type="InterPro" id="IPR038765">
    <property type="entry name" value="Papain-like_cys_pep_sf"/>
</dbReference>
<keyword evidence="4" id="KW-0788">Thiol protease</keyword>
<dbReference type="InterPro" id="IPR002477">
    <property type="entry name" value="Peptidoglycan-bd-like"/>
</dbReference>
<dbReference type="InterPro" id="IPR036365">
    <property type="entry name" value="PGBD-like_sf"/>
</dbReference>
<dbReference type="PROSITE" id="PS51935">
    <property type="entry name" value="NLPC_P60"/>
    <property type="match status" value="1"/>
</dbReference>
<dbReference type="PANTHER" id="PTHR47053">
    <property type="entry name" value="MUREIN DD-ENDOPEPTIDASE MEPH-RELATED"/>
    <property type="match status" value="1"/>
</dbReference>
<dbReference type="Pfam" id="PF00877">
    <property type="entry name" value="NLPC_P60"/>
    <property type="match status" value="1"/>
</dbReference>
<dbReference type="InterPro" id="IPR000064">
    <property type="entry name" value="NLP_P60_dom"/>
</dbReference>
<dbReference type="InterPro" id="IPR036366">
    <property type="entry name" value="PGBDSf"/>
</dbReference>
<keyword evidence="8" id="KW-1185">Reference proteome</keyword>
<dbReference type="EMBL" id="JBHRZT010000072">
    <property type="protein sequence ID" value="MFC3886198.1"/>
    <property type="molecule type" value="Genomic_DNA"/>
</dbReference>
<feature type="domain" description="NlpC/P60" evidence="6">
    <location>
        <begin position="103"/>
        <end position="223"/>
    </location>
</feature>
<dbReference type="PANTHER" id="PTHR47053:SF1">
    <property type="entry name" value="MUREIN DD-ENDOPEPTIDASE MEPH-RELATED"/>
    <property type="match status" value="1"/>
</dbReference>
<keyword evidence="3" id="KW-0378">Hydrolase</keyword>
<evidence type="ECO:0000256" key="1">
    <source>
        <dbReference type="ARBA" id="ARBA00007074"/>
    </source>
</evidence>
<evidence type="ECO:0000256" key="2">
    <source>
        <dbReference type="ARBA" id="ARBA00022670"/>
    </source>
</evidence>
<evidence type="ECO:0000313" key="8">
    <source>
        <dbReference type="Proteomes" id="UP001595752"/>
    </source>
</evidence>
<dbReference type="SUPFAM" id="SSF47090">
    <property type="entry name" value="PGBD-like"/>
    <property type="match status" value="1"/>
</dbReference>
<reference evidence="8" key="1">
    <citation type="journal article" date="2019" name="Int. J. Syst. Evol. Microbiol.">
        <title>The Global Catalogue of Microorganisms (GCM) 10K type strain sequencing project: providing services to taxonomists for standard genome sequencing and annotation.</title>
        <authorList>
            <consortium name="The Broad Institute Genomics Platform"/>
            <consortium name="The Broad Institute Genome Sequencing Center for Infectious Disease"/>
            <person name="Wu L."/>
            <person name="Ma J."/>
        </authorList>
    </citation>
    <scope>NUCLEOTIDE SEQUENCE [LARGE SCALE GENOMIC DNA]</scope>
    <source>
        <strain evidence="8">CCUG 61889</strain>
    </source>
</reference>
<feature type="signal peptide" evidence="5">
    <location>
        <begin position="1"/>
        <end position="23"/>
    </location>
</feature>
<evidence type="ECO:0000259" key="6">
    <source>
        <dbReference type="PROSITE" id="PS51935"/>
    </source>
</evidence>
<sequence length="223" mass="24281">MKKLIYSIALCSSLTFLPAIGHAQMGDVTLKPGMKSQDVKQLQEGLKKKGYFKGNTTTYYGTVTKNAVYRFEKANKLPADGIAGRSVFRLLGKPATKVAGVSVNKSAQVVREAKKYTGTPYKWGGTTPKGFDCSGYLNYVYKNAAGMKLPRTVAEIYKKGTKVSKPQVGDVVFFQTYKKGASHAGIYIGNGKFIHSSSSKGVSVASMSNSYWSKRYLGSKSYV</sequence>
<evidence type="ECO:0000256" key="5">
    <source>
        <dbReference type="SAM" id="SignalP"/>
    </source>
</evidence>
<comment type="similarity">
    <text evidence="1">Belongs to the peptidase C40 family.</text>
</comment>
<dbReference type="Gene3D" id="1.10.101.10">
    <property type="entry name" value="PGBD-like superfamily/PGBD"/>
    <property type="match status" value="1"/>
</dbReference>
<proteinExistence type="inferred from homology"/>
<comment type="caution">
    <text evidence="7">The sequence shown here is derived from an EMBL/GenBank/DDBJ whole genome shotgun (WGS) entry which is preliminary data.</text>
</comment>
<dbReference type="Pfam" id="PF01471">
    <property type="entry name" value="PG_binding_1"/>
    <property type="match status" value="1"/>
</dbReference>
<evidence type="ECO:0000313" key="7">
    <source>
        <dbReference type="EMBL" id="MFC3886198.1"/>
    </source>
</evidence>
<evidence type="ECO:0000256" key="4">
    <source>
        <dbReference type="ARBA" id="ARBA00022807"/>
    </source>
</evidence>
<dbReference type="RefSeq" id="WP_377918567.1">
    <property type="nucleotide sequence ID" value="NZ_JBHRZT010000072.1"/>
</dbReference>
<keyword evidence="2" id="KW-0645">Protease</keyword>